<keyword evidence="1" id="KW-0472">Membrane</keyword>
<name>A0AA91THC4_9BACT</name>
<dbReference type="EMBL" id="NMPZ01000031">
    <property type="protein sequence ID" value="OXL42828.1"/>
    <property type="molecule type" value="Genomic_DNA"/>
</dbReference>
<evidence type="ECO:0000256" key="1">
    <source>
        <dbReference type="SAM" id="Phobius"/>
    </source>
</evidence>
<gene>
    <name evidence="2" type="ORF">CFT61_14485</name>
</gene>
<dbReference type="AlphaFoldDB" id="A0AA91THC4"/>
<keyword evidence="1" id="KW-0812">Transmembrane</keyword>
<keyword evidence="1" id="KW-1133">Transmembrane helix</keyword>
<feature type="transmembrane region" description="Helical" evidence="1">
    <location>
        <begin position="51"/>
        <end position="71"/>
    </location>
</feature>
<evidence type="ECO:0000313" key="3">
    <source>
        <dbReference type="Proteomes" id="UP000215155"/>
    </source>
</evidence>
<reference evidence="2 3" key="1">
    <citation type="submission" date="2017-07" db="EMBL/GenBank/DDBJ databases">
        <title>Draft genome sequence of Prevotella copri isolated from the gut of healthy adult Indian.</title>
        <authorList>
            <person name="Das B."/>
            <person name="Bag S."/>
            <person name="Ghosh T.S."/>
        </authorList>
    </citation>
    <scope>NUCLEOTIDE SEQUENCE [LARGE SCALE GENOMIC DNA]</scope>
    <source>
        <strain evidence="2 3">Indica</strain>
    </source>
</reference>
<protein>
    <submittedName>
        <fullName evidence="2">Uncharacterized protein</fullName>
    </submittedName>
</protein>
<dbReference type="Proteomes" id="UP000215155">
    <property type="component" value="Unassembled WGS sequence"/>
</dbReference>
<sequence length="81" mass="9343">MEAFALTGRNYHLYIIPRVLPWARSFCPFRAYGAYLRNLVNNLKASKMNTLALTFAVCSIVALAFLAWLFTPWGKKWSKEL</sequence>
<evidence type="ECO:0000313" key="2">
    <source>
        <dbReference type="EMBL" id="OXL42828.1"/>
    </source>
</evidence>
<comment type="caution">
    <text evidence="2">The sequence shown here is derived from an EMBL/GenBank/DDBJ whole genome shotgun (WGS) entry which is preliminary data.</text>
</comment>
<accession>A0AA91THC4</accession>
<organism evidence="2 3">
    <name type="scientific">Segatella copri</name>
    <dbReference type="NCBI Taxonomy" id="165179"/>
    <lineage>
        <taxon>Bacteria</taxon>
        <taxon>Pseudomonadati</taxon>
        <taxon>Bacteroidota</taxon>
        <taxon>Bacteroidia</taxon>
        <taxon>Bacteroidales</taxon>
        <taxon>Prevotellaceae</taxon>
        <taxon>Segatella</taxon>
    </lineage>
</organism>
<proteinExistence type="predicted"/>